<evidence type="ECO:0000256" key="5">
    <source>
        <dbReference type="PROSITE-ProRule" id="PRU00205"/>
    </source>
</evidence>
<name>A0A8J9W272_BRALA</name>
<keyword evidence="2 5" id="KW-0812">Transmembrane</keyword>
<gene>
    <name evidence="8" type="primary">TMEM56</name>
    <name evidence="8" type="ORF">BLAG_LOCUS596</name>
</gene>
<protein>
    <submittedName>
        <fullName evidence="8">TMEM56 protein</fullName>
    </submittedName>
</protein>
<dbReference type="AlphaFoldDB" id="A0A8J9W272"/>
<dbReference type="GO" id="GO:0005783">
    <property type="term" value="C:endoplasmic reticulum"/>
    <property type="evidence" value="ECO:0007669"/>
    <property type="project" value="TreeGrafter"/>
</dbReference>
<dbReference type="Proteomes" id="UP000838412">
    <property type="component" value="Chromosome 1"/>
</dbReference>
<evidence type="ECO:0000256" key="3">
    <source>
        <dbReference type="ARBA" id="ARBA00022989"/>
    </source>
</evidence>
<comment type="subcellular location">
    <subcellularLocation>
        <location evidence="1">Membrane</location>
        <topology evidence="1">Multi-pass membrane protein</topology>
    </subcellularLocation>
</comment>
<feature type="transmembrane region" description="Helical" evidence="6">
    <location>
        <begin position="208"/>
        <end position="229"/>
    </location>
</feature>
<feature type="transmembrane region" description="Helical" evidence="6">
    <location>
        <begin position="173"/>
        <end position="193"/>
    </location>
</feature>
<evidence type="ECO:0000313" key="8">
    <source>
        <dbReference type="EMBL" id="CAH1228119.1"/>
    </source>
</evidence>
<dbReference type="Pfam" id="PF03798">
    <property type="entry name" value="TRAM_LAG1_CLN8"/>
    <property type="match status" value="1"/>
</dbReference>
<dbReference type="InterPro" id="IPR006634">
    <property type="entry name" value="TLC-dom"/>
</dbReference>
<dbReference type="OrthoDB" id="10266980at2759"/>
<feature type="domain" description="TLC" evidence="7">
    <location>
        <begin position="40"/>
        <end position="241"/>
    </location>
</feature>
<dbReference type="EMBL" id="OV696686">
    <property type="protein sequence ID" value="CAH1228119.1"/>
    <property type="molecule type" value="Genomic_DNA"/>
</dbReference>
<keyword evidence="4 5" id="KW-0472">Membrane</keyword>
<dbReference type="PANTHER" id="PTHR13439">
    <property type="entry name" value="CT120 PROTEIN"/>
    <property type="match status" value="1"/>
</dbReference>
<sequence>MIDYNMKIFAGVFFHLAVFKWLSSPLLKKVSPVFATLPPNEQVALRKRVMSFFNAVATGGCGLYVLLWPDGVLPNQIWFDSAIVRHAGCITLSYLVAGLLLMAVYPSVIKDKLMVVHHFNAIPAIYICTAYPFVPYYANLWALMELSSPFLHIRMISISLGQKRSLLYKLSSALLLVTFFACRVAPIPLWFQLAEPMANRELYNDTPIILLTSIFIMTPMAYLFNIYWFSKLCRGAYYLLYHHQE</sequence>
<dbReference type="GO" id="GO:0016020">
    <property type="term" value="C:membrane"/>
    <property type="evidence" value="ECO:0007669"/>
    <property type="project" value="UniProtKB-SubCell"/>
</dbReference>
<organism evidence="8 9">
    <name type="scientific">Branchiostoma lanceolatum</name>
    <name type="common">Common lancelet</name>
    <name type="synonym">Amphioxus lanceolatum</name>
    <dbReference type="NCBI Taxonomy" id="7740"/>
    <lineage>
        <taxon>Eukaryota</taxon>
        <taxon>Metazoa</taxon>
        <taxon>Chordata</taxon>
        <taxon>Cephalochordata</taxon>
        <taxon>Leptocardii</taxon>
        <taxon>Amphioxiformes</taxon>
        <taxon>Branchiostomatidae</taxon>
        <taxon>Branchiostoma</taxon>
    </lineage>
</organism>
<evidence type="ECO:0000313" key="9">
    <source>
        <dbReference type="Proteomes" id="UP000838412"/>
    </source>
</evidence>
<dbReference type="PANTHER" id="PTHR13439:SF0">
    <property type="entry name" value="TOPOISOMERASE I DAMAGE AFFECTED PROTEIN 4"/>
    <property type="match status" value="1"/>
</dbReference>
<feature type="transmembrane region" description="Helical" evidence="6">
    <location>
        <begin position="83"/>
        <end position="103"/>
    </location>
</feature>
<dbReference type="SMART" id="SM00724">
    <property type="entry name" value="TLC"/>
    <property type="match status" value="1"/>
</dbReference>
<dbReference type="InterPro" id="IPR050846">
    <property type="entry name" value="TLCD"/>
</dbReference>
<keyword evidence="9" id="KW-1185">Reference proteome</keyword>
<evidence type="ECO:0000256" key="6">
    <source>
        <dbReference type="SAM" id="Phobius"/>
    </source>
</evidence>
<accession>A0A8J9W272</accession>
<evidence type="ECO:0000256" key="2">
    <source>
        <dbReference type="ARBA" id="ARBA00022692"/>
    </source>
</evidence>
<feature type="transmembrane region" description="Helical" evidence="6">
    <location>
        <begin position="48"/>
        <end position="68"/>
    </location>
</feature>
<evidence type="ECO:0000256" key="4">
    <source>
        <dbReference type="ARBA" id="ARBA00023136"/>
    </source>
</evidence>
<evidence type="ECO:0000256" key="1">
    <source>
        <dbReference type="ARBA" id="ARBA00004141"/>
    </source>
</evidence>
<keyword evidence="3 6" id="KW-1133">Transmembrane helix</keyword>
<dbReference type="GO" id="GO:0055088">
    <property type="term" value="P:lipid homeostasis"/>
    <property type="evidence" value="ECO:0007669"/>
    <property type="project" value="TreeGrafter"/>
</dbReference>
<evidence type="ECO:0000259" key="7">
    <source>
        <dbReference type="PROSITE" id="PS50922"/>
    </source>
</evidence>
<dbReference type="PROSITE" id="PS50922">
    <property type="entry name" value="TLC"/>
    <property type="match status" value="1"/>
</dbReference>
<reference evidence="8" key="1">
    <citation type="submission" date="2022-01" db="EMBL/GenBank/DDBJ databases">
        <authorList>
            <person name="Braso-Vives M."/>
        </authorList>
    </citation>
    <scope>NUCLEOTIDE SEQUENCE</scope>
</reference>
<proteinExistence type="predicted"/>